<keyword evidence="1" id="KW-0560">Oxidoreductase</keyword>
<dbReference type="InterPro" id="IPR020471">
    <property type="entry name" value="AKR"/>
</dbReference>
<dbReference type="CDD" id="cd19088">
    <property type="entry name" value="AKR_AKR13B1"/>
    <property type="match status" value="1"/>
</dbReference>
<dbReference type="Proteomes" id="UP000465361">
    <property type="component" value="Unassembled WGS sequence"/>
</dbReference>
<dbReference type="InterPro" id="IPR023210">
    <property type="entry name" value="NADP_OxRdtase_dom"/>
</dbReference>
<protein>
    <submittedName>
        <fullName evidence="3">Oxidoreductase</fullName>
    </submittedName>
</protein>
<organism evidence="3 4">
    <name type="scientific">Mycobacterium botniense</name>
    <dbReference type="NCBI Taxonomy" id="84962"/>
    <lineage>
        <taxon>Bacteria</taxon>
        <taxon>Bacillati</taxon>
        <taxon>Actinomycetota</taxon>
        <taxon>Actinomycetes</taxon>
        <taxon>Mycobacteriales</taxon>
        <taxon>Mycobacteriaceae</taxon>
        <taxon>Mycobacterium</taxon>
    </lineage>
</organism>
<dbReference type="InterPro" id="IPR050791">
    <property type="entry name" value="Aldo-Keto_reductase"/>
</dbReference>
<dbReference type="SUPFAM" id="SSF51430">
    <property type="entry name" value="NAD(P)-linked oxidoreductase"/>
    <property type="match status" value="1"/>
</dbReference>
<dbReference type="AlphaFoldDB" id="A0A7I9Y2H9"/>
<keyword evidence="4" id="KW-1185">Reference proteome</keyword>
<dbReference type="Gene3D" id="3.20.20.100">
    <property type="entry name" value="NADP-dependent oxidoreductase domain"/>
    <property type="match status" value="1"/>
</dbReference>
<dbReference type="GO" id="GO:0016491">
    <property type="term" value="F:oxidoreductase activity"/>
    <property type="evidence" value="ECO:0007669"/>
    <property type="project" value="UniProtKB-KW"/>
</dbReference>
<evidence type="ECO:0000256" key="1">
    <source>
        <dbReference type="ARBA" id="ARBA00023002"/>
    </source>
</evidence>
<name>A0A7I9Y2H9_9MYCO</name>
<dbReference type="PANTHER" id="PTHR43625">
    <property type="entry name" value="AFLATOXIN B1 ALDEHYDE REDUCTASE"/>
    <property type="match status" value="1"/>
</dbReference>
<proteinExistence type="predicted"/>
<dbReference type="GO" id="GO:0005737">
    <property type="term" value="C:cytoplasm"/>
    <property type="evidence" value="ECO:0007669"/>
    <property type="project" value="TreeGrafter"/>
</dbReference>
<dbReference type="RefSeq" id="WP_246216793.1">
    <property type="nucleotide sequence ID" value="NZ_BLKW01000004.1"/>
</dbReference>
<dbReference type="Pfam" id="PF00248">
    <property type="entry name" value="Aldo_ket_red"/>
    <property type="match status" value="1"/>
</dbReference>
<dbReference type="EMBL" id="BLKW01000004">
    <property type="protein sequence ID" value="GFG76234.1"/>
    <property type="molecule type" value="Genomic_DNA"/>
</dbReference>
<comment type="caution">
    <text evidence="3">The sequence shown here is derived from an EMBL/GenBank/DDBJ whole genome shotgun (WGS) entry which is preliminary data.</text>
</comment>
<dbReference type="PANTHER" id="PTHR43625:SF40">
    <property type="entry name" value="ALDO-KETO REDUCTASE YAKC [NADP(+)]"/>
    <property type="match status" value="1"/>
</dbReference>
<evidence type="ECO:0000313" key="3">
    <source>
        <dbReference type="EMBL" id="GFG76234.1"/>
    </source>
</evidence>
<evidence type="ECO:0000313" key="4">
    <source>
        <dbReference type="Proteomes" id="UP000465361"/>
    </source>
</evidence>
<accession>A0A7I9Y2H9</accession>
<feature type="domain" description="NADP-dependent oxidoreductase" evidence="2">
    <location>
        <begin position="23"/>
        <end position="285"/>
    </location>
</feature>
<sequence length="290" mass="31406">MTIQPIAQASGTFTLGGDLTVNRLGFGAMRLTGKGVWGPPADRDEAIRVLRRAVQLGVNFIDTADSYGPYVSEEIIREALHPYDGVVVATKAGLLRTGPDVWIPLGHPSYLRQECEMSLRRLGVERIDLFQLHRVDPNFPLADQVGELAKLKDEGKIRHIGLSEVDTDQLAAAQQVTPIVSVQNLFNLTARSAEPVVDACTAQGIGFIPWFPLAAGPLAAPDSPLARMAAEHRATPSQMALAWLLRRSPVMLPIPGTSRVAHLEENVAAAEIRLSDEEFELLGAIGEQNA</sequence>
<dbReference type="NCBIfam" id="NF007695">
    <property type="entry name" value="PRK10376.1"/>
    <property type="match status" value="1"/>
</dbReference>
<dbReference type="PRINTS" id="PR00069">
    <property type="entry name" value="ALDKETRDTASE"/>
</dbReference>
<evidence type="ECO:0000259" key="2">
    <source>
        <dbReference type="Pfam" id="PF00248"/>
    </source>
</evidence>
<reference evidence="3 4" key="1">
    <citation type="journal article" date="2019" name="Emerg. Microbes Infect.">
        <title>Comprehensive subspecies identification of 175 nontuberculous mycobacteria species based on 7547 genomic profiles.</title>
        <authorList>
            <person name="Matsumoto Y."/>
            <person name="Kinjo T."/>
            <person name="Motooka D."/>
            <person name="Nabeya D."/>
            <person name="Jung N."/>
            <person name="Uechi K."/>
            <person name="Horii T."/>
            <person name="Iida T."/>
            <person name="Fujita J."/>
            <person name="Nakamura S."/>
        </authorList>
    </citation>
    <scope>NUCLEOTIDE SEQUENCE [LARGE SCALE GENOMIC DNA]</scope>
    <source>
        <strain evidence="3 4">JCM 17322</strain>
    </source>
</reference>
<dbReference type="InterPro" id="IPR036812">
    <property type="entry name" value="NAD(P)_OxRdtase_dom_sf"/>
</dbReference>
<gene>
    <name evidence="3" type="ORF">MBOT_35990</name>
</gene>